<keyword evidence="4" id="KW-1185">Reference proteome</keyword>
<dbReference type="InterPro" id="IPR005302">
    <property type="entry name" value="MoCF_Sase_C"/>
</dbReference>
<feature type="compositionally biased region" description="Basic and acidic residues" evidence="1">
    <location>
        <begin position="369"/>
        <end position="400"/>
    </location>
</feature>
<dbReference type="SUPFAM" id="SSF50800">
    <property type="entry name" value="PK beta-barrel domain-like"/>
    <property type="match status" value="1"/>
</dbReference>
<proteinExistence type="predicted"/>
<dbReference type="SUPFAM" id="SSF141673">
    <property type="entry name" value="MOSC N-terminal domain-like"/>
    <property type="match status" value="1"/>
</dbReference>
<comment type="caution">
    <text evidence="3">The sequence shown here is derived from an EMBL/GenBank/DDBJ whole genome shotgun (WGS) entry which is preliminary data.</text>
</comment>
<name>A0A2R5G447_9STRA</name>
<feature type="region of interest" description="Disordered" evidence="1">
    <location>
        <begin position="369"/>
        <end position="408"/>
    </location>
</feature>
<dbReference type="EMBL" id="BEYU01000015">
    <property type="protein sequence ID" value="GBG25807.1"/>
    <property type="molecule type" value="Genomic_DNA"/>
</dbReference>
<dbReference type="Pfam" id="PF03476">
    <property type="entry name" value="MOSC_N"/>
    <property type="match status" value="1"/>
</dbReference>
<evidence type="ECO:0000313" key="4">
    <source>
        <dbReference type="Proteomes" id="UP000241890"/>
    </source>
</evidence>
<dbReference type="AlphaFoldDB" id="A0A2R5G447"/>
<dbReference type="GO" id="GO:0030151">
    <property type="term" value="F:molybdenum ion binding"/>
    <property type="evidence" value="ECO:0007669"/>
    <property type="project" value="InterPro"/>
</dbReference>
<dbReference type="InterPro" id="IPR011037">
    <property type="entry name" value="Pyrv_Knase-like_insert_dom_sf"/>
</dbReference>
<dbReference type="Pfam" id="PF03473">
    <property type="entry name" value="MOSC"/>
    <property type="match status" value="1"/>
</dbReference>
<dbReference type="GO" id="GO:0030170">
    <property type="term" value="F:pyridoxal phosphate binding"/>
    <property type="evidence" value="ECO:0007669"/>
    <property type="project" value="InterPro"/>
</dbReference>
<gene>
    <name evidence="3" type="ORF">FCC1311_020262</name>
</gene>
<dbReference type="PROSITE" id="PS51340">
    <property type="entry name" value="MOSC"/>
    <property type="match status" value="1"/>
</dbReference>
<evidence type="ECO:0000313" key="3">
    <source>
        <dbReference type="EMBL" id="GBG25807.1"/>
    </source>
</evidence>
<dbReference type="InterPro" id="IPR005303">
    <property type="entry name" value="MOCOS_middle"/>
</dbReference>
<dbReference type="InParanoid" id="A0A2R5G447"/>
<protein>
    <submittedName>
        <fullName evidence="3">Molybdenum cofactor sulfurase</fullName>
    </submittedName>
</protein>
<evidence type="ECO:0000256" key="1">
    <source>
        <dbReference type="SAM" id="MobiDB-lite"/>
    </source>
</evidence>
<sequence>MGLWTTRDAVRVAVIAAAAAALAAAAYVRRVQKDGETTDALDFETTPEKKLVAARKKRLEAVRRQRRERLEAEGVADENTQPCTIKRLFVYPVKSLRGVEVNEAIVEARGFRHDRRWMVVDESGTFLSQRRIPRMALVSARVASEDKDGKPTMLELDCDEMPCSLRVPVVENRRLCQVRVWSDHIANAHDQGENAARWLRRALRTRGEARLVYMGSGCVRPVDPDYAVSSSDETSFADGFPFLAISQASLNDLNKRMGSHLDFDRFRPNIVLGGGEPYQEDRIKEISVSETGLRFRFVKPCSRCKMTTIDQETAESPPSLNVDPLRTLAAFRKKGDDVFLGENLLVTSNEGLGQVLKVGHSYKIESHKRSFLDESEEVKADAKQESNDVKQENIDVKQESNSKQVMHA</sequence>
<dbReference type="OrthoDB" id="17255at2759"/>
<evidence type="ECO:0000259" key="2">
    <source>
        <dbReference type="PROSITE" id="PS51340"/>
    </source>
</evidence>
<dbReference type="PANTHER" id="PTHR14237:SF19">
    <property type="entry name" value="MITOCHONDRIAL AMIDOXIME REDUCING COMPONENT 1"/>
    <property type="match status" value="1"/>
</dbReference>
<reference evidence="3 4" key="1">
    <citation type="submission" date="2017-12" db="EMBL/GenBank/DDBJ databases">
        <title>Sequencing, de novo assembly and annotation of complete genome of a new Thraustochytrid species, strain FCC1311.</title>
        <authorList>
            <person name="Sedici K."/>
            <person name="Godart F."/>
            <person name="Aiese Cigliano R."/>
            <person name="Sanseverino W."/>
            <person name="Barakat M."/>
            <person name="Ortet P."/>
            <person name="Marechal E."/>
            <person name="Cagnac O."/>
            <person name="Amato A."/>
        </authorList>
    </citation>
    <scope>NUCLEOTIDE SEQUENCE [LARGE SCALE GENOMIC DNA]</scope>
</reference>
<dbReference type="PANTHER" id="PTHR14237">
    <property type="entry name" value="MOLYBDOPTERIN COFACTOR SULFURASE MOSC"/>
    <property type="match status" value="1"/>
</dbReference>
<feature type="domain" description="MOSC" evidence="2">
    <location>
        <begin position="203"/>
        <end position="365"/>
    </location>
</feature>
<dbReference type="Proteomes" id="UP000241890">
    <property type="component" value="Unassembled WGS sequence"/>
</dbReference>
<accession>A0A2R5G447</accession>
<organism evidence="3 4">
    <name type="scientific">Hondaea fermentalgiana</name>
    <dbReference type="NCBI Taxonomy" id="2315210"/>
    <lineage>
        <taxon>Eukaryota</taxon>
        <taxon>Sar</taxon>
        <taxon>Stramenopiles</taxon>
        <taxon>Bigyra</taxon>
        <taxon>Labyrinthulomycetes</taxon>
        <taxon>Thraustochytrida</taxon>
        <taxon>Thraustochytriidae</taxon>
        <taxon>Hondaea</taxon>
    </lineage>
</organism>
<dbReference type="GO" id="GO:0003824">
    <property type="term" value="F:catalytic activity"/>
    <property type="evidence" value="ECO:0007669"/>
    <property type="project" value="InterPro"/>
</dbReference>